<dbReference type="Proteomes" id="UP001458880">
    <property type="component" value="Unassembled WGS sequence"/>
</dbReference>
<sequence>MNKQNNKNISKSQDLHNQVRYAEAVKSTGAIKKVTFADPIPMIDSKIEGALDEESYTVVQRNKRLSKVLSKETNVYRKLDKDTSVNDIQGYLKSKNFKDIICEKLASKHPDEYASFKISVPITILEEIKSPNLWPVGTCIDRFLLNLGQKKRPQ</sequence>
<comment type="caution">
    <text evidence="1">The sequence shown here is derived from an EMBL/GenBank/DDBJ whole genome shotgun (WGS) entry which is preliminary data.</text>
</comment>
<reference evidence="1 2" key="1">
    <citation type="journal article" date="2024" name="BMC Genomics">
        <title>De novo assembly and annotation of Popillia japonica's genome with initial clues to its potential as an invasive pest.</title>
        <authorList>
            <person name="Cucini C."/>
            <person name="Boschi S."/>
            <person name="Funari R."/>
            <person name="Cardaioli E."/>
            <person name="Iannotti N."/>
            <person name="Marturano G."/>
            <person name="Paoli F."/>
            <person name="Bruttini M."/>
            <person name="Carapelli A."/>
            <person name="Frati F."/>
            <person name="Nardi F."/>
        </authorList>
    </citation>
    <scope>NUCLEOTIDE SEQUENCE [LARGE SCALE GENOMIC DNA]</scope>
    <source>
        <strain evidence="1">DMR45628</strain>
    </source>
</reference>
<name>A0AAW1NAZ4_POPJA</name>
<protein>
    <submittedName>
        <fullName evidence="1">Uncharacterized protein</fullName>
    </submittedName>
</protein>
<dbReference type="EMBL" id="JASPKY010000004">
    <property type="protein sequence ID" value="KAK9754986.1"/>
    <property type="molecule type" value="Genomic_DNA"/>
</dbReference>
<organism evidence="1 2">
    <name type="scientific">Popillia japonica</name>
    <name type="common">Japanese beetle</name>
    <dbReference type="NCBI Taxonomy" id="7064"/>
    <lineage>
        <taxon>Eukaryota</taxon>
        <taxon>Metazoa</taxon>
        <taxon>Ecdysozoa</taxon>
        <taxon>Arthropoda</taxon>
        <taxon>Hexapoda</taxon>
        <taxon>Insecta</taxon>
        <taxon>Pterygota</taxon>
        <taxon>Neoptera</taxon>
        <taxon>Endopterygota</taxon>
        <taxon>Coleoptera</taxon>
        <taxon>Polyphaga</taxon>
        <taxon>Scarabaeiformia</taxon>
        <taxon>Scarabaeidae</taxon>
        <taxon>Rutelinae</taxon>
        <taxon>Popillia</taxon>
    </lineage>
</organism>
<proteinExistence type="predicted"/>
<evidence type="ECO:0000313" key="1">
    <source>
        <dbReference type="EMBL" id="KAK9754986.1"/>
    </source>
</evidence>
<keyword evidence="2" id="KW-1185">Reference proteome</keyword>
<evidence type="ECO:0000313" key="2">
    <source>
        <dbReference type="Proteomes" id="UP001458880"/>
    </source>
</evidence>
<accession>A0AAW1NAZ4</accession>
<gene>
    <name evidence="1" type="ORF">QE152_g786</name>
</gene>
<dbReference type="AlphaFoldDB" id="A0AAW1NAZ4"/>